<accession>A0A177T5B0</accession>
<protein>
    <submittedName>
        <fullName evidence="1">Uncharacterized protein</fullName>
    </submittedName>
</protein>
<reference evidence="1" key="2">
    <citation type="journal article" date="2019" name="IMA Fungus">
        <title>Genome sequencing and comparison of five Tilletia species to identify candidate genes for the detection of regulated species infecting wheat.</title>
        <authorList>
            <person name="Nguyen H.D.T."/>
            <person name="Sultana T."/>
            <person name="Kesanakurti P."/>
            <person name="Hambleton S."/>
        </authorList>
    </citation>
    <scope>NUCLEOTIDE SEQUENCE</scope>
    <source>
        <strain evidence="1">DAOMC 236416</strain>
    </source>
</reference>
<comment type="caution">
    <text evidence="1">The sequence shown here is derived from an EMBL/GenBank/DDBJ whole genome shotgun (WGS) entry which is preliminary data.</text>
</comment>
<evidence type="ECO:0000313" key="2">
    <source>
        <dbReference type="Proteomes" id="UP000077521"/>
    </source>
</evidence>
<reference evidence="1" key="1">
    <citation type="submission" date="2016-04" db="EMBL/GenBank/DDBJ databases">
        <authorList>
            <person name="Nguyen H.D."/>
            <person name="Samba Siva P."/>
            <person name="Cullis J."/>
            <person name="Levesque C.A."/>
            <person name="Hambleton S."/>
        </authorList>
    </citation>
    <scope>NUCLEOTIDE SEQUENCE</scope>
    <source>
        <strain evidence="1">DAOMC 236416</strain>
    </source>
</reference>
<name>A0A177T5B0_9BASI</name>
<organism evidence="1 2">
    <name type="scientific">Tilletia indica</name>
    <dbReference type="NCBI Taxonomy" id="43049"/>
    <lineage>
        <taxon>Eukaryota</taxon>
        <taxon>Fungi</taxon>
        <taxon>Dikarya</taxon>
        <taxon>Basidiomycota</taxon>
        <taxon>Ustilaginomycotina</taxon>
        <taxon>Exobasidiomycetes</taxon>
        <taxon>Tilletiales</taxon>
        <taxon>Tilletiaceae</taxon>
        <taxon>Tilletia</taxon>
    </lineage>
</organism>
<keyword evidence="2" id="KW-1185">Reference proteome</keyword>
<gene>
    <name evidence="1" type="ORF">A4X13_0g6770</name>
</gene>
<evidence type="ECO:0000313" key="1">
    <source>
        <dbReference type="EMBL" id="KAE8244193.1"/>
    </source>
</evidence>
<dbReference type="EMBL" id="LWDF02000697">
    <property type="protein sequence ID" value="KAE8244193.1"/>
    <property type="molecule type" value="Genomic_DNA"/>
</dbReference>
<proteinExistence type="predicted"/>
<dbReference type="AlphaFoldDB" id="A0A177T5B0"/>
<sequence length="179" mass="19126">MPLSRSCPIPRGGSNIKPVDIQFEAAGIPDVAAEGLPLGSFCAGLGMARGVEFVGRGLAPSGPPGRMGLPDVTSRYRAFDARVGEKRDASWLSRSIVNGNGLDTRIYTFSDQGRSGGSTIPVQPMEIRGLAAARRPAILSQMEIDEQHQSRLIRQVINIGARILHALCAYESLIDVKEG</sequence>
<dbReference type="Proteomes" id="UP000077521">
    <property type="component" value="Unassembled WGS sequence"/>
</dbReference>